<reference evidence="1 4" key="3">
    <citation type="submission" date="2024-10" db="EMBL/GenBank/DDBJ databases">
        <authorList>
            <person name="Lu C.-H."/>
        </authorList>
    </citation>
    <scope>NUCLEOTIDE SEQUENCE [LARGE SCALE GENOMIC DNA]</scope>
    <source>
        <strain evidence="1 4">22QBSP01-2</strain>
    </source>
</reference>
<evidence type="ECO:0000313" key="3">
    <source>
        <dbReference type="Proteomes" id="UP000464054"/>
    </source>
</evidence>
<evidence type="ECO:0000313" key="4">
    <source>
        <dbReference type="Proteomes" id="UP001617714"/>
    </source>
</evidence>
<dbReference type="RefSeq" id="WP_161546689.1">
    <property type="nucleotide sequence ID" value="NZ_CP046377.1"/>
</dbReference>
<name>A0AAP9IF34_9GAMM</name>
<evidence type="ECO:0000313" key="1">
    <source>
        <dbReference type="EMBL" id="MFJ5321391.1"/>
    </source>
</evidence>
<reference evidence="2" key="2">
    <citation type="journal article" date="2022" name="Plant Pathol J">
        <title>Comparative Genomic Analysis of Pathogenic Factors of Pectobacterium Species Isolated in South Korea Using Whole-Genome Sequencing.</title>
        <authorList>
            <person name="Jee S."/>
            <person name="Kang I.J."/>
            <person name="Bak G."/>
            <person name="Kang S."/>
            <person name="Lee J."/>
            <person name="Heu S."/>
            <person name="Hwang I."/>
        </authorList>
    </citation>
    <scope>NUCLEOTIDE SEQUENCE</scope>
    <source>
        <strain evidence="2">PZ1</strain>
    </source>
</reference>
<proteinExistence type="predicted"/>
<protein>
    <submittedName>
        <fullName evidence="2">Uncharacterized protein</fullName>
    </submittedName>
</protein>
<dbReference type="AlphaFoldDB" id="A0AAP9IF34"/>
<dbReference type="EMBL" id="CP046377">
    <property type="protein sequence ID" value="QHQ23542.1"/>
    <property type="molecule type" value="Genomic_DNA"/>
</dbReference>
<organism evidence="2 3">
    <name type="scientific">Pectobacterium parvum</name>
    <dbReference type="NCBI Taxonomy" id="2778550"/>
    <lineage>
        <taxon>Bacteria</taxon>
        <taxon>Pseudomonadati</taxon>
        <taxon>Pseudomonadota</taxon>
        <taxon>Gammaproteobacteria</taxon>
        <taxon>Enterobacterales</taxon>
        <taxon>Pectobacteriaceae</taxon>
        <taxon>Pectobacterium</taxon>
    </lineage>
</organism>
<dbReference type="EMBL" id="JBIXKD010000007">
    <property type="protein sequence ID" value="MFJ5321391.1"/>
    <property type="molecule type" value="Genomic_DNA"/>
</dbReference>
<gene>
    <name evidence="1" type="ORF">ACIPSN_08435</name>
    <name evidence="2" type="ORF">GMX10_05225</name>
</gene>
<dbReference type="Proteomes" id="UP001617714">
    <property type="component" value="Unassembled WGS sequence"/>
</dbReference>
<dbReference type="Proteomes" id="UP000464054">
    <property type="component" value="Chromosome"/>
</dbReference>
<sequence length="77" mass="8663">MSHLTHLSHFPHIAARWLRFPARHSGGMFGGNSTLSDEVMSQGTILSQSRYRERCRLRKSSHRTMIGVNPTAAGESR</sequence>
<keyword evidence="4" id="KW-1185">Reference proteome</keyword>
<accession>A0AAP9IF34</accession>
<reference evidence="3" key="1">
    <citation type="submission" date="2019-11" db="EMBL/GenBank/DDBJ databases">
        <authorList>
            <person name="Jee S."/>
        </authorList>
    </citation>
    <scope>NUCLEOTIDE SEQUENCE [LARGE SCALE GENOMIC DNA]</scope>
    <source>
        <strain evidence="3">PZ1</strain>
    </source>
</reference>
<evidence type="ECO:0000313" key="2">
    <source>
        <dbReference type="EMBL" id="QHQ23542.1"/>
    </source>
</evidence>